<sequence>MIVSWFFILLSAVFLSARTILTKKVLFDNETMPLLFLVSLFSIIAMVGFWRDLTFFLSSHLYALLLLKSLLIAVSWFCIYQTFKYLPISTVARLRNLRFIFWVILAYFFLHESVTSIKYLGITILMISAYALELPSAKNFLEPLKQFKVGTIFLSLCLYLVLPPLRLPIRYLFEK</sequence>
<reference evidence="3 4" key="1">
    <citation type="submission" date="2017-09" db="EMBL/GenBank/DDBJ databases">
        <title>Depth-based differentiation of microbial function through sediment-hosted aquifers and enrichment of novel symbionts in the deep terrestrial subsurface.</title>
        <authorList>
            <person name="Probst A.J."/>
            <person name="Ladd B."/>
            <person name="Jarett J.K."/>
            <person name="Geller-Mcgrath D.E."/>
            <person name="Sieber C.M."/>
            <person name="Emerson J.B."/>
            <person name="Anantharaman K."/>
            <person name="Thomas B.C."/>
            <person name="Malmstrom R."/>
            <person name="Stieglmeier M."/>
            <person name="Klingl A."/>
            <person name="Woyke T."/>
            <person name="Ryan C.M."/>
            <person name="Banfield J.F."/>
        </authorList>
    </citation>
    <scope>NUCLEOTIDE SEQUENCE [LARGE SCALE GENOMIC DNA]</scope>
    <source>
        <strain evidence="3">CG10_big_fil_rev_8_21_14_0_10_48_11</strain>
    </source>
</reference>
<feature type="domain" description="EamA" evidence="2">
    <location>
        <begin position="6"/>
        <end position="131"/>
    </location>
</feature>
<name>A0A2M8LE64_9BACT</name>
<evidence type="ECO:0000256" key="1">
    <source>
        <dbReference type="SAM" id="Phobius"/>
    </source>
</evidence>
<feature type="transmembrane region" description="Helical" evidence="1">
    <location>
        <begin position="32"/>
        <end position="50"/>
    </location>
</feature>
<feature type="transmembrane region" description="Helical" evidence="1">
    <location>
        <begin position="62"/>
        <end position="83"/>
    </location>
</feature>
<dbReference type="InterPro" id="IPR037185">
    <property type="entry name" value="EmrE-like"/>
</dbReference>
<feature type="transmembrane region" description="Helical" evidence="1">
    <location>
        <begin position="95"/>
        <end position="110"/>
    </location>
</feature>
<keyword evidence="1" id="KW-0472">Membrane</keyword>
<dbReference type="InterPro" id="IPR000620">
    <property type="entry name" value="EamA_dom"/>
</dbReference>
<dbReference type="GO" id="GO:0016020">
    <property type="term" value="C:membrane"/>
    <property type="evidence" value="ECO:0007669"/>
    <property type="project" value="InterPro"/>
</dbReference>
<dbReference type="Proteomes" id="UP000231152">
    <property type="component" value="Unassembled WGS sequence"/>
</dbReference>
<dbReference type="EMBL" id="PFET01000011">
    <property type="protein sequence ID" value="PJE75723.1"/>
    <property type="molecule type" value="Genomic_DNA"/>
</dbReference>
<organism evidence="3 4">
    <name type="scientific">Candidatus Uhrbacteria bacterium CG10_big_fil_rev_8_21_14_0_10_48_11</name>
    <dbReference type="NCBI Taxonomy" id="1975037"/>
    <lineage>
        <taxon>Bacteria</taxon>
        <taxon>Candidatus Uhriibacteriota</taxon>
    </lineage>
</organism>
<comment type="caution">
    <text evidence="3">The sequence shown here is derived from an EMBL/GenBank/DDBJ whole genome shotgun (WGS) entry which is preliminary data.</text>
</comment>
<protein>
    <recommendedName>
        <fullName evidence="2">EamA domain-containing protein</fullName>
    </recommendedName>
</protein>
<dbReference type="Pfam" id="PF00892">
    <property type="entry name" value="EamA"/>
    <property type="match status" value="1"/>
</dbReference>
<dbReference type="AlphaFoldDB" id="A0A2M8LE64"/>
<evidence type="ECO:0000313" key="3">
    <source>
        <dbReference type="EMBL" id="PJE75723.1"/>
    </source>
</evidence>
<accession>A0A2M8LE64</accession>
<keyword evidence="1" id="KW-0812">Transmembrane</keyword>
<dbReference type="SUPFAM" id="SSF103481">
    <property type="entry name" value="Multidrug resistance efflux transporter EmrE"/>
    <property type="match status" value="1"/>
</dbReference>
<evidence type="ECO:0000259" key="2">
    <source>
        <dbReference type="Pfam" id="PF00892"/>
    </source>
</evidence>
<gene>
    <name evidence="3" type="ORF">COV04_03380</name>
</gene>
<dbReference type="Gene3D" id="1.10.3730.20">
    <property type="match status" value="1"/>
</dbReference>
<feature type="transmembrane region" description="Helical" evidence="1">
    <location>
        <begin position="149"/>
        <end position="169"/>
    </location>
</feature>
<evidence type="ECO:0000313" key="4">
    <source>
        <dbReference type="Proteomes" id="UP000231152"/>
    </source>
</evidence>
<keyword evidence="1" id="KW-1133">Transmembrane helix</keyword>
<proteinExistence type="predicted"/>